<name>A0A7V7TX63_9HYPH</name>
<keyword evidence="2" id="KW-1185">Reference proteome</keyword>
<evidence type="ECO:0000313" key="2">
    <source>
        <dbReference type="Proteomes" id="UP000432089"/>
    </source>
</evidence>
<evidence type="ECO:0008006" key="3">
    <source>
        <dbReference type="Google" id="ProtNLM"/>
    </source>
</evidence>
<dbReference type="EMBL" id="VZDO01000004">
    <property type="protein sequence ID" value="KAB0680956.1"/>
    <property type="molecule type" value="Genomic_DNA"/>
</dbReference>
<accession>A0A7V7TX63</accession>
<organism evidence="1 2">
    <name type="scientific">Plantimonas leprariae</name>
    <dbReference type="NCBI Taxonomy" id="2615207"/>
    <lineage>
        <taxon>Bacteria</taxon>
        <taxon>Pseudomonadati</taxon>
        <taxon>Pseudomonadota</taxon>
        <taxon>Alphaproteobacteria</taxon>
        <taxon>Hyphomicrobiales</taxon>
        <taxon>Aurantimonadaceae</taxon>
        <taxon>Plantimonas</taxon>
    </lineage>
</organism>
<dbReference type="AlphaFoldDB" id="A0A7V7TX63"/>
<comment type="caution">
    <text evidence="1">The sequence shown here is derived from an EMBL/GenBank/DDBJ whole genome shotgun (WGS) entry which is preliminary data.</text>
</comment>
<proteinExistence type="predicted"/>
<reference evidence="1 2" key="1">
    <citation type="submission" date="2019-09" db="EMBL/GenBank/DDBJ databases">
        <title>YIM 132180 draft genome.</title>
        <authorList>
            <person name="Zhang K."/>
        </authorList>
    </citation>
    <scope>NUCLEOTIDE SEQUENCE [LARGE SCALE GENOMIC DNA]</scope>
    <source>
        <strain evidence="1 2">YIM 132180</strain>
    </source>
</reference>
<sequence>MTAVLKTIDIILVALMVTAAAWTFKVKYEAESLEAQVASFDRKAQLERETISLLDADWSLLNQPDRLQRLAEAFKGDLALEPVQPQQIIEPEELPAVPIDIVPSPTASLGGYAEASKTKVR</sequence>
<gene>
    <name evidence="1" type="ORF">F6X38_07470</name>
</gene>
<dbReference type="Proteomes" id="UP000432089">
    <property type="component" value="Unassembled WGS sequence"/>
</dbReference>
<protein>
    <recommendedName>
        <fullName evidence="3">Cell division protein FtsL</fullName>
    </recommendedName>
</protein>
<evidence type="ECO:0000313" key="1">
    <source>
        <dbReference type="EMBL" id="KAB0680956.1"/>
    </source>
</evidence>